<dbReference type="EMBL" id="BMCU01000006">
    <property type="protein sequence ID" value="GGG25947.1"/>
    <property type="molecule type" value="Genomic_DNA"/>
</dbReference>
<dbReference type="Gene3D" id="3.90.700.10">
    <property type="entry name" value="Succinate dehydrogenase/fumarate reductase flavoprotein, catalytic domain"/>
    <property type="match status" value="1"/>
</dbReference>
<organism evidence="6 7">
    <name type="scientific">Rhodococcoides trifolii</name>
    <dbReference type="NCBI Taxonomy" id="908250"/>
    <lineage>
        <taxon>Bacteria</taxon>
        <taxon>Bacillati</taxon>
        <taxon>Actinomycetota</taxon>
        <taxon>Actinomycetes</taxon>
        <taxon>Mycobacteriales</taxon>
        <taxon>Nocardiaceae</taxon>
        <taxon>Rhodococcoides</taxon>
    </lineage>
</organism>
<dbReference type="InterPro" id="IPR003953">
    <property type="entry name" value="FAD-dep_OxRdtase_2_FAD-bd"/>
</dbReference>
<dbReference type="Pfam" id="PF00890">
    <property type="entry name" value="FAD_binding_2"/>
    <property type="match status" value="1"/>
</dbReference>
<name>A0A917G6Y0_9NOCA</name>
<dbReference type="SUPFAM" id="SSF56425">
    <property type="entry name" value="Succinate dehydrogenase/fumarate reductase flavoprotein, catalytic domain"/>
    <property type="match status" value="1"/>
</dbReference>
<accession>A0A917G6Y0</accession>
<evidence type="ECO:0000256" key="4">
    <source>
        <dbReference type="ARBA" id="ARBA00023002"/>
    </source>
</evidence>
<evidence type="ECO:0000256" key="2">
    <source>
        <dbReference type="ARBA" id="ARBA00022630"/>
    </source>
</evidence>
<dbReference type="GO" id="GO:0033765">
    <property type="term" value="F:steroid dehydrogenase activity, acting on the CH-CH group of donors"/>
    <property type="evidence" value="ECO:0007669"/>
    <property type="project" value="UniProtKB-ARBA"/>
</dbReference>
<keyword evidence="3" id="KW-0274">FAD</keyword>
<dbReference type="SUPFAM" id="SSF51905">
    <property type="entry name" value="FAD/NAD(P)-binding domain"/>
    <property type="match status" value="1"/>
</dbReference>
<dbReference type="PRINTS" id="PR00411">
    <property type="entry name" value="PNDRDTASEI"/>
</dbReference>
<dbReference type="PANTHER" id="PTHR43400">
    <property type="entry name" value="FUMARATE REDUCTASE"/>
    <property type="match status" value="1"/>
</dbReference>
<evidence type="ECO:0000256" key="1">
    <source>
        <dbReference type="ARBA" id="ARBA00001974"/>
    </source>
</evidence>
<dbReference type="Gene3D" id="3.50.50.60">
    <property type="entry name" value="FAD/NAD(P)-binding domain"/>
    <property type="match status" value="1"/>
</dbReference>
<dbReference type="PANTHER" id="PTHR43400:SF10">
    <property type="entry name" value="3-OXOSTEROID 1-DEHYDROGENASE"/>
    <property type="match status" value="1"/>
</dbReference>
<protein>
    <submittedName>
        <fullName evidence="6">Flavocytochrome c</fullName>
    </submittedName>
</protein>
<keyword evidence="2" id="KW-0285">Flavoprotein</keyword>
<keyword evidence="7" id="KW-1185">Reference proteome</keyword>
<gene>
    <name evidence="6" type="primary">frdA</name>
    <name evidence="6" type="ORF">GCM10007304_44750</name>
</gene>
<evidence type="ECO:0000313" key="7">
    <source>
        <dbReference type="Proteomes" id="UP000654257"/>
    </source>
</evidence>
<comment type="cofactor">
    <cofactor evidence="1">
        <name>FAD</name>
        <dbReference type="ChEBI" id="CHEBI:57692"/>
    </cofactor>
</comment>
<feature type="domain" description="FAD-dependent oxidoreductase 2 FAD-binding" evidence="5">
    <location>
        <begin position="7"/>
        <end position="424"/>
    </location>
</feature>
<proteinExistence type="predicted"/>
<dbReference type="InterPro" id="IPR050315">
    <property type="entry name" value="FAD-oxidoreductase_2"/>
</dbReference>
<dbReference type="RefSeq" id="WP_188547177.1">
    <property type="nucleotide sequence ID" value="NZ_BMCU01000006.1"/>
</dbReference>
<evidence type="ECO:0000259" key="5">
    <source>
        <dbReference type="Pfam" id="PF00890"/>
    </source>
</evidence>
<evidence type="ECO:0000256" key="3">
    <source>
        <dbReference type="ARBA" id="ARBA00022827"/>
    </source>
</evidence>
<dbReference type="Proteomes" id="UP000654257">
    <property type="component" value="Unassembled WGS sequence"/>
</dbReference>
<dbReference type="AlphaFoldDB" id="A0A917G6Y0"/>
<sequence>MDEDDYDLLVIGAGMAGLTAAAKAASTGSRVCVLDVGSDVGGSARFAGYVWTAPDHATMDEHNPNGDSALKRALIDRFDDGVQWIRSVGVDVGEAQQILSFGRGHKFDTNHYVDTCRRLVVESGGTVLVSTVTERLVREGDAVRGAVIRTGAGETHVVRARATLVASGGFQGDHDLLSCHVHPNAATMQLRSNPHSCGDGYRLAIDAGAAASADDAGFYGHLIPSGVELRDPSDFVDLSLYYSEHALLFNVDGERFVDETVGDHLTTMALLDQPGGRGLLVADARVHRDWMLASYVEGAVAVDKFELASRRGGRVGMAETLDELEYLPQEWGYDGGVIAAAVATYNADATSGVTVSPSRRLDPTPLSEAPYYVIETVPAITFPFHGIRIDDRARALSNDGVPVPGLLVAGSDTGGLWNRAYAGGLASALVFGLTAAETAIGLSSSVAQLT</sequence>
<reference evidence="6" key="1">
    <citation type="journal article" date="2014" name="Int. J. Syst. Evol. Microbiol.">
        <title>Complete genome sequence of Corynebacterium casei LMG S-19264T (=DSM 44701T), isolated from a smear-ripened cheese.</title>
        <authorList>
            <consortium name="US DOE Joint Genome Institute (JGI-PGF)"/>
            <person name="Walter F."/>
            <person name="Albersmeier A."/>
            <person name="Kalinowski J."/>
            <person name="Ruckert C."/>
        </authorList>
    </citation>
    <scope>NUCLEOTIDE SEQUENCE</scope>
    <source>
        <strain evidence="6">CCM 7905</strain>
    </source>
</reference>
<keyword evidence="4" id="KW-0560">Oxidoreductase</keyword>
<dbReference type="GO" id="GO:0008202">
    <property type="term" value="P:steroid metabolic process"/>
    <property type="evidence" value="ECO:0007669"/>
    <property type="project" value="UniProtKB-ARBA"/>
</dbReference>
<reference evidence="6" key="2">
    <citation type="submission" date="2020-09" db="EMBL/GenBank/DDBJ databases">
        <authorList>
            <person name="Sun Q."/>
            <person name="Sedlacek I."/>
        </authorList>
    </citation>
    <scope>NUCLEOTIDE SEQUENCE</scope>
    <source>
        <strain evidence="6">CCM 7905</strain>
    </source>
</reference>
<dbReference type="InterPro" id="IPR027477">
    <property type="entry name" value="Succ_DH/fumarate_Rdtase_cat_sf"/>
</dbReference>
<comment type="caution">
    <text evidence="6">The sequence shown here is derived from an EMBL/GenBank/DDBJ whole genome shotgun (WGS) entry which is preliminary data.</text>
</comment>
<dbReference type="InterPro" id="IPR036188">
    <property type="entry name" value="FAD/NAD-bd_sf"/>
</dbReference>
<evidence type="ECO:0000313" key="6">
    <source>
        <dbReference type="EMBL" id="GGG25947.1"/>
    </source>
</evidence>